<evidence type="ECO:0000313" key="14">
    <source>
        <dbReference type="Proteomes" id="UP000244081"/>
    </source>
</evidence>
<keyword evidence="7 10" id="KW-0648">Protein biosynthesis</keyword>
<keyword evidence="6 10" id="KW-0067">ATP-binding</keyword>
<dbReference type="Pfam" id="PF13393">
    <property type="entry name" value="tRNA-synt_His"/>
    <property type="match status" value="2"/>
</dbReference>
<comment type="subunit">
    <text evidence="2 10">Homodimer.</text>
</comment>
<dbReference type="GO" id="GO:0005737">
    <property type="term" value="C:cytoplasm"/>
    <property type="evidence" value="ECO:0007669"/>
    <property type="project" value="UniProtKB-SubCell"/>
</dbReference>
<protein>
    <recommendedName>
        <fullName evidence="10">Histidine--tRNA ligase</fullName>
        <ecNumber evidence="10">6.1.1.21</ecNumber>
    </recommendedName>
    <alternativeName>
        <fullName evidence="10">Histidyl-tRNA synthetase</fullName>
        <shortName evidence="10">HisRS</shortName>
    </alternativeName>
</protein>
<dbReference type="EMBL" id="QAYG01000001">
    <property type="protein sequence ID" value="PTW62331.1"/>
    <property type="molecule type" value="Genomic_DNA"/>
</dbReference>
<dbReference type="InterPro" id="IPR041715">
    <property type="entry name" value="HisRS-like_core"/>
</dbReference>
<keyword evidence="5 10" id="KW-0547">Nucleotide-binding</keyword>
<dbReference type="PROSITE" id="PS50862">
    <property type="entry name" value="AA_TRNA_LIGASE_II"/>
    <property type="match status" value="1"/>
</dbReference>
<dbReference type="PANTHER" id="PTHR11476:SF7">
    <property type="entry name" value="HISTIDINE--TRNA LIGASE"/>
    <property type="match status" value="1"/>
</dbReference>
<keyword evidence="3 10" id="KW-0963">Cytoplasm</keyword>
<organism evidence="13 14">
    <name type="scientific">Breoghania corrubedonensis</name>
    <dbReference type="NCBI Taxonomy" id="665038"/>
    <lineage>
        <taxon>Bacteria</taxon>
        <taxon>Pseudomonadati</taxon>
        <taxon>Pseudomonadota</taxon>
        <taxon>Alphaproteobacteria</taxon>
        <taxon>Hyphomicrobiales</taxon>
        <taxon>Stappiaceae</taxon>
        <taxon>Breoghania</taxon>
    </lineage>
</organism>
<dbReference type="CDD" id="cd00859">
    <property type="entry name" value="HisRS_anticodon"/>
    <property type="match status" value="1"/>
</dbReference>
<dbReference type="GO" id="GO:0005524">
    <property type="term" value="F:ATP binding"/>
    <property type="evidence" value="ECO:0007669"/>
    <property type="project" value="UniProtKB-UniRule"/>
</dbReference>
<evidence type="ECO:0000256" key="5">
    <source>
        <dbReference type="ARBA" id="ARBA00022741"/>
    </source>
</evidence>
<comment type="caution">
    <text evidence="13">The sequence shown here is derived from an EMBL/GenBank/DDBJ whole genome shotgun (WGS) entry which is preliminary data.</text>
</comment>
<sequence>MHANPSLSLPLPPLSSRKPLPDTRAGVPDFARDSERVFPESPQAMAKTKKPQKLKARLPRGFTDRSPADIRATDAMMARIREVYERYGFDPVETPMFEYTDALGKFLPDQDRPNEGVFSLQDDDEQWLSLRYDLTAPLARHVAENINEIQLPFRSYRAGWVFRNEKPGPGRFRQFMQFDADTVGAPSVQADAEMCMMMADAMEAVGIKRGDYVIRVNNRKVLDGVLEAIGLGGEENAGRRLTVLRAMDKLDKFGPKGVQMLLGKGRKDESGDFTPGAGLDDESIGKVLFCIDFNPFHSPKLAEKFEEDGYFERKAQAALGPDYDLEIFTLLDQFRSVFGDFGTAASGFEELAEIAILCAAAGYDETRIKIDPSVVRGLEYYTGPVYEAELLFDVTNEKGEKVQFGSVGGGGRYDGLVKRFTGQDVPATGFSIGVSRLMTALKNLGKLEADTVLAPVLVTVMDGNDADAQAKYQSFVQQLRDAKIRAELYQGNWKKFGNQLKYADKRGCPLAIIQGSEERGNGEIQIKDLIEGKRMSQEISDNAAWREARPAQVTVTEADLVATVKKMLADQKADRERGNPSGQD</sequence>
<dbReference type="GO" id="GO:0006427">
    <property type="term" value="P:histidyl-tRNA aminoacylation"/>
    <property type="evidence" value="ECO:0007669"/>
    <property type="project" value="UniProtKB-UniRule"/>
</dbReference>
<dbReference type="InterPro" id="IPR015807">
    <property type="entry name" value="His-tRNA-ligase"/>
</dbReference>
<keyword evidence="4 10" id="KW-0436">Ligase</keyword>
<evidence type="ECO:0000313" key="13">
    <source>
        <dbReference type="EMBL" id="PTW62331.1"/>
    </source>
</evidence>
<dbReference type="InterPro" id="IPR033656">
    <property type="entry name" value="HisRS_anticodon"/>
</dbReference>
<dbReference type="InterPro" id="IPR004154">
    <property type="entry name" value="Anticodon-bd"/>
</dbReference>
<evidence type="ECO:0000256" key="6">
    <source>
        <dbReference type="ARBA" id="ARBA00022840"/>
    </source>
</evidence>
<evidence type="ECO:0000256" key="8">
    <source>
        <dbReference type="ARBA" id="ARBA00023146"/>
    </source>
</evidence>
<dbReference type="InterPro" id="IPR045864">
    <property type="entry name" value="aa-tRNA-synth_II/BPL/LPL"/>
</dbReference>
<dbReference type="GO" id="GO:0004821">
    <property type="term" value="F:histidine-tRNA ligase activity"/>
    <property type="evidence" value="ECO:0007669"/>
    <property type="project" value="UniProtKB-UniRule"/>
</dbReference>
<keyword evidence="14" id="KW-1185">Reference proteome</keyword>
<evidence type="ECO:0000256" key="11">
    <source>
        <dbReference type="SAM" id="MobiDB-lite"/>
    </source>
</evidence>
<dbReference type="Gene3D" id="3.30.930.10">
    <property type="entry name" value="Bira Bifunctional Protein, Domain 2"/>
    <property type="match status" value="1"/>
</dbReference>
<dbReference type="InterPro" id="IPR006195">
    <property type="entry name" value="aa-tRNA-synth_II"/>
</dbReference>
<evidence type="ECO:0000256" key="1">
    <source>
        <dbReference type="ARBA" id="ARBA00008226"/>
    </source>
</evidence>
<dbReference type="AlphaFoldDB" id="A0A2T5VF00"/>
<dbReference type="OrthoDB" id="9800814at2"/>
<evidence type="ECO:0000256" key="9">
    <source>
        <dbReference type="ARBA" id="ARBA00047639"/>
    </source>
</evidence>
<proteinExistence type="inferred from homology"/>
<feature type="compositionally biased region" description="Basic residues" evidence="11">
    <location>
        <begin position="47"/>
        <end position="56"/>
    </location>
</feature>
<dbReference type="PANTHER" id="PTHR11476">
    <property type="entry name" value="HISTIDYL-TRNA SYNTHETASE"/>
    <property type="match status" value="1"/>
</dbReference>
<name>A0A2T5VF00_9HYPH</name>
<comment type="catalytic activity">
    <reaction evidence="9 10">
        <text>tRNA(His) + L-histidine + ATP = L-histidyl-tRNA(His) + AMP + diphosphate + H(+)</text>
        <dbReference type="Rhea" id="RHEA:17313"/>
        <dbReference type="Rhea" id="RHEA-COMP:9665"/>
        <dbReference type="Rhea" id="RHEA-COMP:9689"/>
        <dbReference type="ChEBI" id="CHEBI:15378"/>
        <dbReference type="ChEBI" id="CHEBI:30616"/>
        <dbReference type="ChEBI" id="CHEBI:33019"/>
        <dbReference type="ChEBI" id="CHEBI:57595"/>
        <dbReference type="ChEBI" id="CHEBI:78442"/>
        <dbReference type="ChEBI" id="CHEBI:78527"/>
        <dbReference type="ChEBI" id="CHEBI:456215"/>
        <dbReference type="EC" id="6.1.1.21"/>
    </reaction>
</comment>
<dbReference type="CDD" id="cd00773">
    <property type="entry name" value="HisRS-like_core"/>
    <property type="match status" value="1"/>
</dbReference>
<dbReference type="EC" id="6.1.1.21" evidence="10"/>
<gene>
    <name evidence="10" type="primary">hisS</name>
    <name evidence="13" type="ORF">C8N35_101372</name>
</gene>
<reference evidence="13 14" key="1">
    <citation type="submission" date="2018-04" db="EMBL/GenBank/DDBJ databases">
        <title>Genomic Encyclopedia of Archaeal and Bacterial Type Strains, Phase II (KMG-II): from individual species to whole genera.</title>
        <authorList>
            <person name="Goeker M."/>
        </authorList>
    </citation>
    <scope>NUCLEOTIDE SEQUENCE [LARGE SCALE GENOMIC DNA]</scope>
    <source>
        <strain evidence="13 14">DSM 23382</strain>
    </source>
</reference>
<evidence type="ECO:0000256" key="4">
    <source>
        <dbReference type="ARBA" id="ARBA00022598"/>
    </source>
</evidence>
<accession>A0A2T5VF00</accession>
<evidence type="ECO:0000256" key="3">
    <source>
        <dbReference type="ARBA" id="ARBA00022490"/>
    </source>
</evidence>
<comment type="similarity">
    <text evidence="1 10">Belongs to the class-II aminoacyl-tRNA synthetase family.</text>
</comment>
<evidence type="ECO:0000259" key="12">
    <source>
        <dbReference type="PROSITE" id="PS50862"/>
    </source>
</evidence>
<comment type="subcellular location">
    <subcellularLocation>
        <location evidence="10">Cytoplasm</location>
    </subcellularLocation>
</comment>
<dbReference type="InterPro" id="IPR036621">
    <property type="entry name" value="Anticodon-bd_dom_sf"/>
</dbReference>
<evidence type="ECO:0000256" key="10">
    <source>
        <dbReference type="HAMAP-Rule" id="MF_00127"/>
    </source>
</evidence>
<feature type="domain" description="Aminoacyl-transfer RNA synthetases class-II family profile" evidence="12">
    <location>
        <begin position="76"/>
        <end position="455"/>
    </location>
</feature>
<keyword evidence="8 10" id="KW-0030">Aminoacyl-tRNA synthetase</keyword>
<dbReference type="Pfam" id="PF03129">
    <property type="entry name" value="HGTP_anticodon"/>
    <property type="match status" value="1"/>
</dbReference>
<evidence type="ECO:0000256" key="2">
    <source>
        <dbReference type="ARBA" id="ARBA00011738"/>
    </source>
</evidence>
<dbReference type="SUPFAM" id="SSF52954">
    <property type="entry name" value="Class II aaRS ABD-related"/>
    <property type="match status" value="1"/>
</dbReference>
<feature type="region of interest" description="Disordered" evidence="11">
    <location>
        <begin position="1"/>
        <end position="56"/>
    </location>
</feature>
<dbReference type="NCBIfam" id="TIGR00442">
    <property type="entry name" value="hisS"/>
    <property type="match status" value="1"/>
</dbReference>
<dbReference type="SUPFAM" id="SSF55681">
    <property type="entry name" value="Class II aaRS and biotin synthetases"/>
    <property type="match status" value="1"/>
</dbReference>
<dbReference type="HAMAP" id="MF_00127">
    <property type="entry name" value="His_tRNA_synth"/>
    <property type="match status" value="1"/>
</dbReference>
<evidence type="ECO:0000256" key="7">
    <source>
        <dbReference type="ARBA" id="ARBA00022917"/>
    </source>
</evidence>
<dbReference type="Proteomes" id="UP000244081">
    <property type="component" value="Unassembled WGS sequence"/>
</dbReference>
<dbReference type="Gene3D" id="3.40.50.800">
    <property type="entry name" value="Anticodon-binding domain"/>
    <property type="match status" value="1"/>
</dbReference>